<keyword evidence="4" id="KW-1185">Reference proteome</keyword>
<dbReference type="Gene3D" id="2.30.30.40">
    <property type="entry name" value="SH3 Domains"/>
    <property type="match status" value="1"/>
</dbReference>
<evidence type="ECO:0000259" key="2">
    <source>
        <dbReference type="Pfam" id="PF08239"/>
    </source>
</evidence>
<organism evidence="3 4">
    <name type="scientific">Roseofilum casamattae BLCC-M143</name>
    <dbReference type="NCBI Taxonomy" id="3022442"/>
    <lineage>
        <taxon>Bacteria</taxon>
        <taxon>Bacillati</taxon>
        <taxon>Cyanobacteriota</taxon>
        <taxon>Cyanophyceae</taxon>
        <taxon>Desertifilales</taxon>
        <taxon>Desertifilaceae</taxon>
        <taxon>Roseofilum</taxon>
        <taxon>Roseofilum casamattae</taxon>
    </lineage>
</organism>
<protein>
    <submittedName>
        <fullName evidence="3">SH3 domain-containing protein</fullName>
    </submittedName>
</protein>
<feature type="domain" description="SH3b" evidence="2">
    <location>
        <begin position="122"/>
        <end position="168"/>
    </location>
</feature>
<feature type="compositionally biased region" description="Polar residues" evidence="1">
    <location>
        <begin position="42"/>
        <end position="69"/>
    </location>
</feature>
<name>A0ABT7C1L6_9CYAN</name>
<proteinExistence type="predicted"/>
<reference evidence="3 4" key="1">
    <citation type="submission" date="2023-01" db="EMBL/GenBank/DDBJ databases">
        <title>Novel diversity within Roseofilum (Cyanobacteria; Desertifilaceae) from marine benthic mats with descriptions of four novel species.</title>
        <authorList>
            <person name="Wang Y."/>
            <person name="Berthold D.E."/>
            <person name="Hu J."/>
            <person name="Lefler F.W."/>
            <person name="Laughinghouse H.D. IV."/>
        </authorList>
    </citation>
    <scope>NUCLEOTIDE SEQUENCE [LARGE SCALE GENOMIC DNA]</scope>
    <source>
        <strain evidence="3 4">BLCC-M143</strain>
    </source>
</reference>
<evidence type="ECO:0000313" key="4">
    <source>
        <dbReference type="Proteomes" id="UP001232992"/>
    </source>
</evidence>
<dbReference type="Proteomes" id="UP001232992">
    <property type="component" value="Unassembled WGS sequence"/>
</dbReference>
<accession>A0ABT7C1L6</accession>
<feature type="compositionally biased region" description="Basic and acidic residues" evidence="1">
    <location>
        <begin position="29"/>
        <end position="38"/>
    </location>
</feature>
<evidence type="ECO:0000256" key="1">
    <source>
        <dbReference type="SAM" id="MobiDB-lite"/>
    </source>
</evidence>
<dbReference type="RefSeq" id="WP_283759983.1">
    <property type="nucleotide sequence ID" value="NZ_JAQOSQ010000031.1"/>
</dbReference>
<dbReference type="InterPro" id="IPR003646">
    <property type="entry name" value="SH3-like_bac-type"/>
</dbReference>
<feature type="region of interest" description="Disordered" evidence="1">
    <location>
        <begin position="29"/>
        <end position="69"/>
    </location>
</feature>
<evidence type="ECO:0000313" key="3">
    <source>
        <dbReference type="EMBL" id="MDJ1185339.1"/>
    </source>
</evidence>
<sequence length="287" mass="31640">MFISFKSPTVVGLGLASLVAALSMEALEDRRSPDRDVETPLFAQSSPEVQSSNSIEPESETAPSTATQVSLTITPESGVTLPESYPQLSSWQALTRTARKPRELEFCLISMAQLSTPKSPMFVRSGPKTDAKIVGELESGRWVGIVGATDGWFEIVDPTFGWVERSDVASGCNEKVERLNLSASRTEIEIADNMVGVSVHRYIANIPPGKTIGLKKTKGSLPKVIDPQGQEIPEFWIETEENSPLWIGQPVESGEYTLEVISYDDRLEYDFSLELLPDRQYAQILSR</sequence>
<comment type="caution">
    <text evidence="3">The sequence shown here is derived from an EMBL/GenBank/DDBJ whole genome shotgun (WGS) entry which is preliminary data.</text>
</comment>
<dbReference type="Pfam" id="PF08239">
    <property type="entry name" value="SH3_3"/>
    <property type="match status" value="1"/>
</dbReference>
<gene>
    <name evidence="3" type="ORF">PMH09_19305</name>
</gene>
<dbReference type="EMBL" id="JAQOSQ010000031">
    <property type="protein sequence ID" value="MDJ1185339.1"/>
    <property type="molecule type" value="Genomic_DNA"/>
</dbReference>